<gene>
    <name evidence="2" type="ORF">NEOLEDRAFT_1184456</name>
</gene>
<protein>
    <submittedName>
        <fullName evidence="2">Uncharacterized protein</fullName>
    </submittedName>
</protein>
<evidence type="ECO:0000313" key="2">
    <source>
        <dbReference type="EMBL" id="KZT18226.1"/>
    </source>
</evidence>
<feature type="compositionally biased region" description="Low complexity" evidence="1">
    <location>
        <begin position="62"/>
        <end position="72"/>
    </location>
</feature>
<name>A0A165ME94_9AGAM</name>
<evidence type="ECO:0000256" key="1">
    <source>
        <dbReference type="SAM" id="MobiDB-lite"/>
    </source>
</evidence>
<sequence>MIGNFRRPQADKGHCSTPEAVGSAREAGLQPSAESKIHIFEPYHQHHRPSIRLLIFTIMAPSRTSQSSSTTQSKKDKVTKRKATVKEPPKVQAGIQLVAPLKRWQRSKKAKIPLSRYIEARVAPCLDGVASYIMRTEPQSTAGHAEHRLQHGLFLHENGQIHAKREETPMPDPNDDAWDWMPDEEDLGVKPTSAAEADINFTPSLPLKHQGRNTVHFPSIIESE</sequence>
<accession>A0A165ME94</accession>
<dbReference type="InParanoid" id="A0A165ME94"/>
<proteinExistence type="predicted"/>
<dbReference type="OrthoDB" id="3305714at2759"/>
<feature type="region of interest" description="Disordered" evidence="1">
    <location>
        <begin position="62"/>
        <end position="89"/>
    </location>
</feature>
<dbReference type="EMBL" id="KV425696">
    <property type="protein sequence ID" value="KZT18226.1"/>
    <property type="molecule type" value="Genomic_DNA"/>
</dbReference>
<keyword evidence="3" id="KW-1185">Reference proteome</keyword>
<reference evidence="2 3" key="1">
    <citation type="journal article" date="2016" name="Mol. Biol. Evol.">
        <title>Comparative Genomics of Early-Diverging Mushroom-Forming Fungi Provides Insights into the Origins of Lignocellulose Decay Capabilities.</title>
        <authorList>
            <person name="Nagy L.G."/>
            <person name="Riley R."/>
            <person name="Tritt A."/>
            <person name="Adam C."/>
            <person name="Daum C."/>
            <person name="Floudas D."/>
            <person name="Sun H."/>
            <person name="Yadav J.S."/>
            <person name="Pangilinan J."/>
            <person name="Larsson K.H."/>
            <person name="Matsuura K."/>
            <person name="Barry K."/>
            <person name="Labutti K."/>
            <person name="Kuo R."/>
            <person name="Ohm R.A."/>
            <person name="Bhattacharya S.S."/>
            <person name="Shirouzu T."/>
            <person name="Yoshinaga Y."/>
            <person name="Martin F.M."/>
            <person name="Grigoriev I.V."/>
            <person name="Hibbett D.S."/>
        </authorList>
    </citation>
    <scope>NUCLEOTIDE SEQUENCE [LARGE SCALE GENOMIC DNA]</scope>
    <source>
        <strain evidence="2 3">HHB14362 ss-1</strain>
    </source>
</reference>
<feature type="region of interest" description="Disordered" evidence="1">
    <location>
        <begin position="1"/>
        <end position="28"/>
    </location>
</feature>
<organism evidence="2 3">
    <name type="scientific">Neolentinus lepideus HHB14362 ss-1</name>
    <dbReference type="NCBI Taxonomy" id="1314782"/>
    <lineage>
        <taxon>Eukaryota</taxon>
        <taxon>Fungi</taxon>
        <taxon>Dikarya</taxon>
        <taxon>Basidiomycota</taxon>
        <taxon>Agaricomycotina</taxon>
        <taxon>Agaricomycetes</taxon>
        <taxon>Gloeophyllales</taxon>
        <taxon>Gloeophyllaceae</taxon>
        <taxon>Neolentinus</taxon>
    </lineage>
</organism>
<dbReference type="Proteomes" id="UP000076761">
    <property type="component" value="Unassembled WGS sequence"/>
</dbReference>
<dbReference type="AlphaFoldDB" id="A0A165ME94"/>
<evidence type="ECO:0000313" key="3">
    <source>
        <dbReference type="Proteomes" id="UP000076761"/>
    </source>
</evidence>